<dbReference type="GO" id="GO:0005886">
    <property type="term" value="C:plasma membrane"/>
    <property type="evidence" value="ECO:0007669"/>
    <property type="project" value="UniProtKB-SubCell"/>
</dbReference>
<evidence type="ECO:0000256" key="5">
    <source>
        <dbReference type="ARBA" id="ARBA00023136"/>
    </source>
</evidence>
<feature type="transmembrane region" description="Helical" evidence="6">
    <location>
        <begin position="249"/>
        <end position="273"/>
    </location>
</feature>
<sequence>MNFNNIKAIIKKELKGYFDHPLGYILLAVFLGLSNFFFFRAVLLTKEASLRPFFELLPWFLLFLVPAITMKAIAAEQKEGTMEVVLTQPITELELLVGKFLGNWLFVLIAIAFTLVIPLTLSLGGKLDYGTIFAQYVGAIFLAGGLVAIGILASTLTKNQTVAFIISLFGSFALIIIGLDVVLMSLPFTLLKDIFSELSIMRHFDYISKGVIDLRDIVYFLSMIFVFLSITYLVFMARKLNRKAKKFKTLQTGIALMIAIAIVINLFGSFISFRVDFTQQKLYSLSKGTRKVISDLDDVLTIKFYASKELPTEVSLIYRHIKDTLQDYENASGGKLQLIQKFPDNDEKAAEDAQAQGIQAVQFNVVKDDEFQVKKGYLGISIEHGDQKEAIPFVNQTNDLEYQLTSLIRKVSSEEEKKVVFTTGHDEKDLQKDLQELNQVLAKQYTVESADKKELAKKLKDADVAMIVGPKKKFGEAEKKALKEFVDSGKSVFFLIDTVEVNMQYLMANPNKDSSADLVGEYGIKVNNDIVYDLKQNEQVPFGGGEQGSYLLPYPFWPNLKANPSHIITNQLKQVVIAWASSLDIDEARIGKAKAEPLLQTSEFAGAQTKDFNLSPDSKTNALNQKGLKTHTLAYAISGVGKSSKGRLVVLGDSDFLNKDFLGRYPQAGGLLLNSIDWLSQDELLIGIRSKNADPATLSFGSEAIKNFVRYFNMAGLVLLIIGYGLWRMNRRRKLDNRYVS</sequence>
<gene>
    <name evidence="9" type="ORF">LCGC14_0889300</name>
</gene>
<dbReference type="Gene3D" id="3.40.50.880">
    <property type="match status" value="1"/>
</dbReference>
<keyword evidence="4 6" id="KW-1133">Transmembrane helix</keyword>
<evidence type="ECO:0000256" key="1">
    <source>
        <dbReference type="ARBA" id="ARBA00004651"/>
    </source>
</evidence>
<dbReference type="PANTHER" id="PTHR30294:SF29">
    <property type="entry name" value="MULTIDRUG ABC TRANSPORTER PERMEASE YBHS-RELATED"/>
    <property type="match status" value="1"/>
</dbReference>
<feature type="transmembrane region" description="Helical" evidence="6">
    <location>
        <begin position="95"/>
        <end position="121"/>
    </location>
</feature>
<feature type="transmembrane region" description="Helical" evidence="6">
    <location>
        <begin position="217"/>
        <end position="237"/>
    </location>
</feature>
<feature type="domain" description="ABC-type uncharacterised transport system" evidence="7">
    <location>
        <begin position="417"/>
        <end position="661"/>
    </location>
</feature>
<feature type="domain" description="DUF7088" evidence="8">
    <location>
        <begin position="279"/>
        <end position="382"/>
    </location>
</feature>
<proteinExistence type="predicted"/>
<dbReference type="EMBL" id="LAZR01002838">
    <property type="protein sequence ID" value="KKN24996.1"/>
    <property type="molecule type" value="Genomic_DNA"/>
</dbReference>
<dbReference type="InterPro" id="IPR051449">
    <property type="entry name" value="ABC-2_transporter_component"/>
</dbReference>
<organism evidence="9">
    <name type="scientific">marine sediment metagenome</name>
    <dbReference type="NCBI Taxonomy" id="412755"/>
    <lineage>
        <taxon>unclassified sequences</taxon>
        <taxon>metagenomes</taxon>
        <taxon>ecological metagenomes</taxon>
    </lineage>
</organism>
<evidence type="ECO:0000259" key="8">
    <source>
        <dbReference type="Pfam" id="PF23357"/>
    </source>
</evidence>
<dbReference type="Pfam" id="PF09822">
    <property type="entry name" value="ABC_transp_aux"/>
    <property type="match status" value="1"/>
</dbReference>
<reference evidence="9" key="1">
    <citation type="journal article" date="2015" name="Nature">
        <title>Complex archaea that bridge the gap between prokaryotes and eukaryotes.</title>
        <authorList>
            <person name="Spang A."/>
            <person name="Saw J.H."/>
            <person name="Jorgensen S.L."/>
            <person name="Zaremba-Niedzwiedzka K."/>
            <person name="Martijn J."/>
            <person name="Lind A.E."/>
            <person name="van Eijk R."/>
            <person name="Schleper C."/>
            <person name="Guy L."/>
            <person name="Ettema T.J."/>
        </authorList>
    </citation>
    <scope>NUCLEOTIDE SEQUENCE</scope>
</reference>
<feature type="transmembrane region" description="Helical" evidence="6">
    <location>
        <begin position="133"/>
        <end position="155"/>
    </location>
</feature>
<evidence type="ECO:0000256" key="4">
    <source>
        <dbReference type="ARBA" id="ARBA00022989"/>
    </source>
</evidence>
<comment type="caution">
    <text evidence="9">The sequence shown here is derived from an EMBL/GenBank/DDBJ whole genome shotgun (WGS) entry which is preliminary data.</text>
</comment>
<feature type="transmembrane region" description="Helical" evidence="6">
    <location>
        <begin position="162"/>
        <end position="186"/>
    </location>
</feature>
<evidence type="ECO:0000256" key="2">
    <source>
        <dbReference type="ARBA" id="ARBA00022475"/>
    </source>
</evidence>
<feature type="transmembrane region" description="Helical" evidence="6">
    <location>
        <begin position="21"/>
        <end position="44"/>
    </location>
</feature>
<keyword evidence="2" id="KW-1003">Cell membrane</keyword>
<dbReference type="GO" id="GO:0140359">
    <property type="term" value="F:ABC-type transporter activity"/>
    <property type="evidence" value="ECO:0007669"/>
    <property type="project" value="InterPro"/>
</dbReference>
<keyword evidence="3 6" id="KW-0812">Transmembrane</keyword>
<evidence type="ECO:0000259" key="7">
    <source>
        <dbReference type="Pfam" id="PF09822"/>
    </source>
</evidence>
<evidence type="ECO:0000313" key="9">
    <source>
        <dbReference type="EMBL" id="KKN24996.1"/>
    </source>
</evidence>
<name>A0A0F9RJ07_9ZZZZ</name>
<dbReference type="PANTHER" id="PTHR30294">
    <property type="entry name" value="MEMBRANE COMPONENT OF ABC TRANSPORTER YHHJ-RELATED"/>
    <property type="match status" value="1"/>
</dbReference>
<dbReference type="Pfam" id="PF23357">
    <property type="entry name" value="DUF7088"/>
    <property type="match status" value="1"/>
</dbReference>
<feature type="transmembrane region" description="Helical" evidence="6">
    <location>
        <begin position="708"/>
        <end position="727"/>
    </location>
</feature>
<dbReference type="InterPro" id="IPR019196">
    <property type="entry name" value="ABC_transp_unknown"/>
</dbReference>
<dbReference type="Pfam" id="PF12679">
    <property type="entry name" value="ABC2_membrane_2"/>
    <property type="match status" value="1"/>
</dbReference>
<evidence type="ECO:0000256" key="6">
    <source>
        <dbReference type="SAM" id="Phobius"/>
    </source>
</evidence>
<dbReference type="InterPro" id="IPR029062">
    <property type="entry name" value="Class_I_gatase-like"/>
</dbReference>
<evidence type="ECO:0000256" key="3">
    <source>
        <dbReference type="ARBA" id="ARBA00022692"/>
    </source>
</evidence>
<dbReference type="AlphaFoldDB" id="A0A0F9RJ07"/>
<accession>A0A0F9RJ07</accession>
<feature type="transmembrane region" description="Helical" evidence="6">
    <location>
        <begin position="56"/>
        <end position="74"/>
    </location>
</feature>
<dbReference type="InterPro" id="IPR055396">
    <property type="entry name" value="DUF7088"/>
</dbReference>
<keyword evidence="5 6" id="KW-0472">Membrane</keyword>
<comment type="subcellular location">
    <subcellularLocation>
        <location evidence="1">Cell membrane</location>
        <topology evidence="1">Multi-pass membrane protein</topology>
    </subcellularLocation>
</comment>
<protein>
    <submittedName>
        <fullName evidence="9">Uncharacterized protein</fullName>
    </submittedName>
</protein>